<reference evidence="2 3" key="2">
    <citation type="journal article" date="2014" name="Genome Announc.">
        <title>Complete Genome Sequence of the Subsurface, Mesophilic Sulfate-Reducing Bacterium Desulfovibrio aespoeensis Aspo-2.</title>
        <authorList>
            <person name="Pedersen K."/>
            <person name="Bengtsson A."/>
            <person name="Edlund J."/>
            <person name="Rabe L."/>
            <person name="Hazen T."/>
            <person name="Chakraborty R."/>
            <person name="Goodwin L."/>
            <person name="Shapiro N."/>
        </authorList>
    </citation>
    <scope>NUCLEOTIDE SEQUENCE [LARGE SCALE GENOMIC DNA]</scope>
    <source>
        <strain evidence="3">ATCC 700646 / DSM 10631 / Aspo-2</strain>
    </source>
</reference>
<dbReference type="PANTHER" id="PTHR35841:SF1">
    <property type="entry name" value="PHOSPHONATES-BINDING PERIPLASMIC PROTEIN"/>
    <property type="match status" value="1"/>
</dbReference>
<dbReference type="HOGENOM" id="CLU_051472_5_0_7"/>
<keyword evidence="1" id="KW-0732">Signal</keyword>
<dbReference type="STRING" id="643562.Daes_1189"/>
<keyword evidence="3" id="KW-1185">Reference proteome</keyword>
<dbReference type="Pfam" id="PF12974">
    <property type="entry name" value="Phosphonate-bd"/>
    <property type="match status" value="1"/>
</dbReference>
<evidence type="ECO:0000256" key="1">
    <source>
        <dbReference type="SAM" id="SignalP"/>
    </source>
</evidence>
<feature type="signal peptide" evidence="1">
    <location>
        <begin position="1"/>
        <end position="23"/>
    </location>
</feature>
<evidence type="ECO:0000313" key="3">
    <source>
        <dbReference type="Proteomes" id="UP000002191"/>
    </source>
</evidence>
<protein>
    <recommendedName>
        <fullName evidence="4">Phosphonate ABC transporter, periplasmic phosphonate-binding protein</fullName>
    </recommendedName>
</protein>
<gene>
    <name evidence="2" type="ordered locus">Daes_1189</name>
</gene>
<dbReference type="CDD" id="cd01071">
    <property type="entry name" value="PBP2_PhnD_like"/>
    <property type="match status" value="1"/>
</dbReference>
<organism evidence="2 3">
    <name type="scientific">Pseudodesulfovibrio aespoeensis (strain ATCC 700646 / DSM 10631 / Aspo-2)</name>
    <name type="common">Desulfovibrio aespoeensis</name>
    <dbReference type="NCBI Taxonomy" id="643562"/>
    <lineage>
        <taxon>Bacteria</taxon>
        <taxon>Pseudomonadati</taxon>
        <taxon>Thermodesulfobacteriota</taxon>
        <taxon>Desulfovibrionia</taxon>
        <taxon>Desulfovibrionales</taxon>
        <taxon>Desulfovibrionaceae</taxon>
    </lineage>
</organism>
<dbReference type="PANTHER" id="PTHR35841">
    <property type="entry name" value="PHOSPHONATES-BINDING PERIPLASMIC PROTEIN"/>
    <property type="match status" value="1"/>
</dbReference>
<proteinExistence type="predicted"/>
<dbReference type="KEGG" id="das:Daes_1189"/>
<dbReference type="OrthoDB" id="9764656at2"/>
<dbReference type="PROSITE" id="PS51257">
    <property type="entry name" value="PROKAR_LIPOPROTEIN"/>
    <property type="match status" value="1"/>
</dbReference>
<dbReference type="SUPFAM" id="SSF53850">
    <property type="entry name" value="Periplasmic binding protein-like II"/>
    <property type="match status" value="1"/>
</dbReference>
<reference evidence="3" key="1">
    <citation type="submission" date="2010-12" db="EMBL/GenBank/DDBJ databases">
        <title>Complete sequence of Desulfovibrio aespoeensis Aspo-2.</title>
        <authorList>
            <consortium name="US DOE Joint Genome Institute"/>
            <person name="Lucas S."/>
            <person name="Copeland A."/>
            <person name="Lapidus A."/>
            <person name="Cheng J.-F."/>
            <person name="Goodwin L."/>
            <person name="Pitluck S."/>
            <person name="Chertkov O."/>
            <person name="Misra M."/>
            <person name="Detter J.C."/>
            <person name="Han C."/>
            <person name="Tapia R."/>
            <person name="Land M."/>
            <person name="Hauser L."/>
            <person name="Kyrpides N."/>
            <person name="Ivanova N."/>
            <person name="Ovchinnikova G."/>
            <person name="Pedersen K."/>
            <person name="Jagevall S."/>
            <person name="Hazen T."/>
            <person name="Woyke T."/>
        </authorList>
    </citation>
    <scope>NUCLEOTIDE SEQUENCE [LARGE SCALE GENOMIC DNA]</scope>
    <source>
        <strain evidence="3">ATCC 700646 / DSM 10631 / Aspo-2</strain>
    </source>
</reference>
<sequence length="306" mass="33853" precursor="true">MIFSTARCLFAMVLMATMLVSLGCGENESVVEVDLSRREKLVAPQRQKTITYAYLPQYSRTVSFQRHRALLEYLRETTGLPLHQVFPDTFDEHIKMVQRGEIDISYSNPFVYIQLAEVGSTAFARIIEPTGTPDFSGQIICRSDNPTIRTIEDCRGKRLIAVDPGSAGGFLFPLGLFYDHGIRLGDFAEVEFAQGKQEKVVLAVHAGAYDIGTIRKGTLNVVAGMIDLTDIRVLAETRPYPGWLYSARAGFDPAATAAIAQAMFALNPDNPEHLRILDAAGMRGVIPAEDADYDPVRELTEKVGIY</sequence>
<dbReference type="eggNOG" id="COG3221">
    <property type="taxonomic scope" value="Bacteria"/>
</dbReference>
<accession>E6VU11</accession>
<name>E6VU11_PSEA9</name>
<dbReference type="EMBL" id="CP002431">
    <property type="protein sequence ID" value="ADU62204.1"/>
    <property type="molecule type" value="Genomic_DNA"/>
</dbReference>
<dbReference type="AlphaFoldDB" id="E6VU11"/>
<evidence type="ECO:0008006" key="4">
    <source>
        <dbReference type="Google" id="ProtNLM"/>
    </source>
</evidence>
<dbReference type="Gene3D" id="3.40.190.10">
    <property type="entry name" value="Periplasmic binding protein-like II"/>
    <property type="match status" value="2"/>
</dbReference>
<dbReference type="Proteomes" id="UP000002191">
    <property type="component" value="Chromosome"/>
</dbReference>
<evidence type="ECO:0000313" key="2">
    <source>
        <dbReference type="EMBL" id="ADU62204.1"/>
    </source>
</evidence>
<feature type="chain" id="PRO_5003214107" description="Phosphonate ABC transporter, periplasmic phosphonate-binding protein" evidence="1">
    <location>
        <begin position="24"/>
        <end position="306"/>
    </location>
</feature>